<sequence length="666" mass="73161">MDTHHPPEAHSSSTEFISSPAPSSLSRPITSCLSCRHRKVKCDRRQPQCSKCERGGHACSYVSKQESSRIMKPRSTSGSTMSSSTLARINPGLQRLANFMAQARAYEESSAHGPLSQSLDTFIPTSTTQPTSAADSSGAHNPRSEEDALILDNGVPHFVSGKHWAWMAAEVVWDTDSPLETSLSTNSFWPNTREDCYLLLNTFLANVDPIVRIIHRPSLSRRFDAFVRFQYADSREDTPTGGESRNNGTILSPKKTDAFMPLAMSIFYAAVNSMKDTDVLSMFGLSKVSLLKRYRMGTEVLLKRQNFMTSRVFEVLQAFTAKYKEDDMGKVWPLTGLAIRMAMFQGLHRDPLALPLGTIDTVQVELRRRLWAQICYLDFRTAEDHGFAPSIHASDFDTRRPISLDDVDLVEGTAPLSGLSDAPKFTDMTIYLLRITAASYYGRIIQITHASRKRLRSGLHGLTVDEPQALMELQGLLQTATAIAGEIERGLDELVRPACEPYRWHITSHAGFNLILYVLSELQSSIFQEPEWVDLRHRGLQLANTIYDLRGQHTTGAWPAIIWLVNRIRFQQGPAGSPAPGMAANAAASGNAVAGLGSSSNNQPIIMREAGPAGPAGAAGVDSATPISPPGMDFDAGDLMGLINFEEFDLSDFLTIDGIGLAGLPR</sequence>
<protein>
    <submittedName>
        <fullName evidence="9">Fungal specific transcription factor</fullName>
    </submittedName>
</protein>
<accession>A0A146FTC5</accession>
<evidence type="ECO:0000256" key="3">
    <source>
        <dbReference type="ARBA" id="ARBA00023015"/>
    </source>
</evidence>
<evidence type="ECO:0000256" key="2">
    <source>
        <dbReference type="ARBA" id="ARBA00022723"/>
    </source>
</evidence>
<dbReference type="InterPro" id="IPR001138">
    <property type="entry name" value="Zn2Cys6_DnaBD"/>
</dbReference>
<keyword evidence="3" id="KW-0805">Transcription regulation</keyword>
<gene>
    <name evidence="9" type="ORF">RIB2604_02604610</name>
</gene>
<feature type="region of interest" description="Disordered" evidence="7">
    <location>
        <begin position="1"/>
        <end position="28"/>
    </location>
</feature>
<dbReference type="PANTHER" id="PTHR31001:SF77">
    <property type="entry name" value="TRANSCRIPTION FACTOR, PUTATIVE (AFU_ORTHOLOGUE AFUA_3G12940)-RELATED"/>
    <property type="match status" value="1"/>
</dbReference>
<evidence type="ECO:0000259" key="8">
    <source>
        <dbReference type="PROSITE" id="PS50048"/>
    </source>
</evidence>
<dbReference type="PROSITE" id="PS00463">
    <property type="entry name" value="ZN2_CY6_FUNGAL_1"/>
    <property type="match status" value="1"/>
</dbReference>
<feature type="compositionally biased region" description="Polar residues" evidence="7">
    <location>
        <begin position="10"/>
        <end position="28"/>
    </location>
</feature>
<feature type="region of interest" description="Disordered" evidence="7">
    <location>
        <begin position="604"/>
        <end position="630"/>
    </location>
</feature>
<dbReference type="Proteomes" id="UP000075230">
    <property type="component" value="Unassembled WGS sequence"/>
</dbReference>
<organism evidence="9 10">
    <name type="scientific">Aspergillus kawachii</name>
    <name type="common">White koji mold</name>
    <name type="synonym">Aspergillus awamori var. kawachi</name>
    <dbReference type="NCBI Taxonomy" id="1069201"/>
    <lineage>
        <taxon>Eukaryota</taxon>
        <taxon>Fungi</taxon>
        <taxon>Dikarya</taxon>
        <taxon>Ascomycota</taxon>
        <taxon>Pezizomycotina</taxon>
        <taxon>Eurotiomycetes</taxon>
        <taxon>Eurotiomycetidae</taxon>
        <taxon>Eurotiales</taxon>
        <taxon>Aspergillaceae</taxon>
        <taxon>Aspergillus</taxon>
        <taxon>Aspergillus subgen. Circumdati</taxon>
    </lineage>
</organism>
<reference evidence="10" key="2">
    <citation type="submission" date="2016-02" db="EMBL/GenBank/DDBJ databases">
        <title>Genome sequencing of Aspergillus luchuensis NBRC 4314.</title>
        <authorList>
            <person name="Yamada O."/>
        </authorList>
    </citation>
    <scope>NUCLEOTIDE SEQUENCE [LARGE SCALE GENOMIC DNA]</scope>
    <source>
        <strain evidence="10">RIB 2604</strain>
    </source>
</reference>
<dbReference type="PANTHER" id="PTHR31001">
    <property type="entry name" value="UNCHARACTERIZED TRANSCRIPTIONAL REGULATORY PROTEIN"/>
    <property type="match status" value="1"/>
</dbReference>
<keyword evidence="2" id="KW-0479">Metal-binding</keyword>
<feature type="compositionally biased region" description="Polar residues" evidence="7">
    <location>
        <begin position="117"/>
        <end position="139"/>
    </location>
</feature>
<proteinExistence type="predicted"/>
<comment type="subcellular location">
    <subcellularLocation>
        <location evidence="1">Nucleus</location>
    </subcellularLocation>
</comment>
<evidence type="ECO:0000313" key="9">
    <source>
        <dbReference type="EMBL" id="GAT28815.1"/>
    </source>
</evidence>
<keyword evidence="5" id="KW-0804">Transcription</keyword>
<dbReference type="Pfam" id="PF00172">
    <property type="entry name" value="Zn_clus"/>
    <property type="match status" value="1"/>
</dbReference>
<dbReference type="SMART" id="SM00906">
    <property type="entry name" value="Fungal_trans"/>
    <property type="match status" value="1"/>
</dbReference>
<feature type="compositionally biased region" description="Low complexity" evidence="7">
    <location>
        <begin position="610"/>
        <end position="620"/>
    </location>
</feature>
<dbReference type="EMBL" id="BCWF01000025">
    <property type="protein sequence ID" value="GAT28815.1"/>
    <property type="molecule type" value="Genomic_DNA"/>
</dbReference>
<comment type="caution">
    <text evidence="9">The sequence shown here is derived from an EMBL/GenBank/DDBJ whole genome shotgun (WGS) entry which is preliminary data.</text>
</comment>
<dbReference type="Pfam" id="PF04082">
    <property type="entry name" value="Fungal_trans"/>
    <property type="match status" value="1"/>
</dbReference>
<dbReference type="InterPro" id="IPR050613">
    <property type="entry name" value="Sec_Metabolite_Reg"/>
</dbReference>
<evidence type="ECO:0000256" key="7">
    <source>
        <dbReference type="SAM" id="MobiDB-lite"/>
    </source>
</evidence>
<dbReference type="SUPFAM" id="SSF57701">
    <property type="entry name" value="Zn2/Cys6 DNA-binding domain"/>
    <property type="match status" value="1"/>
</dbReference>
<dbReference type="GO" id="GO:0000981">
    <property type="term" value="F:DNA-binding transcription factor activity, RNA polymerase II-specific"/>
    <property type="evidence" value="ECO:0007669"/>
    <property type="project" value="InterPro"/>
</dbReference>
<dbReference type="SMART" id="SM00066">
    <property type="entry name" value="GAL4"/>
    <property type="match status" value="1"/>
</dbReference>
<dbReference type="GO" id="GO:0009893">
    <property type="term" value="P:positive regulation of metabolic process"/>
    <property type="evidence" value="ECO:0007669"/>
    <property type="project" value="UniProtKB-ARBA"/>
</dbReference>
<evidence type="ECO:0000256" key="1">
    <source>
        <dbReference type="ARBA" id="ARBA00004123"/>
    </source>
</evidence>
<dbReference type="GO" id="GO:0003677">
    <property type="term" value="F:DNA binding"/>
    <property type="evidence" value="ECO:0007669"/>
    <property type="project" value="UniProtKB-KW"/>
</dbReference>
<dbReference type="Gene3D" id="4.10.240.10">
    <property type="entry name" value="Zn(2)-C6 fungal-type DNA-binding domain"/>
    <property type="match status" value="1"/>
</dbReference>
<dbReference type="PROSITE" id="PS50048">
    <property type="entry name" value="ZN2_CY6_FUNGAL_2"/>
    <property type="match status" value="1"/>
</dbReference>
<keyword evidence="4" id="KW-0238">DNA-binding</keyword>
<evidence type="ECO:0000256" key="6">
    <source>
        <dbReference type="ARBA" id="ARBA00023242"/>
    </source>
</evidence>
<evidence type="ECO:0000256" key="5">
    <source>
        <dbReference type="ARBA" id="ARBA00023163"/>
    </source>
</evidence>
<dbReference type="CDD" id="cd00067">
    <property type="entry name" value="GAL4"/>
    <property type="match status" value="1"/>
</dbReference>
<dbReference type="VEuPathDB" id="FungiDB:ASPFODRAFT_140550"/>
<feature type="region of interest" description="Disordered" evidence="7">
    <location>
        <begin position="117"/>
        <end position="143"/>
    </location>
</feature>
<dbReference type="AlphaFoldDB" id="A0A146FTC5"/>
<feature type="domain" description="Zn(2)-C6 fungal-type" evidence="8">
    <location>
        <begin position="31"/>
        <end position="61"/>
    </location>
</feature>
<evidence type="ECO:0000313" key="10">
    <source>
        <dbReference type="Proteomes" id="UP000075230"/>
    </source>
</evidence>
<reference evidence="9 10" key="1">
    <citation type="journal article" date="2016" name="DNA Res.">
        <title>Genome sequence of Aspergillus luchuensis NBRC 4314.</title>
        <authorList>
            <person name="Yamada O."/>
            <person name="Machida M."/>
            <person name="Hosoyama A."/>
            <person name="Goto M."/>
            <person name="Takahashi T."/>
            <person name="Futagami T."/>
            <person name="Yamagata Y."/>
            <person name="Takeuchi M."/>
            <person name="Kobayashi T."/>
            <person name="Koike H."/>
            <person name="Abe K."/>
            <person name="Asai K."/>
            <person name="Arita M."/>
            <person name="Fujita N."/>
            <person name="Fukuda K."/>
            <person name="Higa K."/>
            <person name="Horikawa H."/>
            <person name="Ishikawa T."/>
            <person name="Jinno K."/>
            <person name="Kato Y."/>
            <person name="Kirimura K."/>
            <person name="Mizutani O."/>
            <person name="Nakasone K."/>
            <person name="Sano M."/>
            <person name="Shiraishi Y."/>
            <person name="Tsukahara M."/>
            <person name="Gomi K."/>
        </authorList>
    </citation>
    <scope>NUCLEOTIDE SEQUENCE [LARGE SCALE GENOMIC DNA]</scope>
    <source>
        <strain evidence="9 10">RIB 2604</strain>
    </source>
</reference>
<keyword evidence="6" id="KW-0539">Nucleus</keyword>
<dbReference type="CDD" id="cd12148">
    <property type="entry name" value="fungal_TF_MHR"/>
    <property type="match status" value="1"/>
</dbReference>
<dbReference type="InterPro" id="IPR036864">
    <property type="entry name" value="Zn2-C6_fun-type_DNA-bd_sf"/>
</dbReference>
<dbReference type="InterPro" id="IPR007219">
    <property type="entry name" value="XnlR_reg_dom"/>
</dbReference>
<evidence type="ECO:0000256" key="4">
    <source>
        <dbReference type="ARBA" id="ARBA00023125"/>
    </source>
</evidence>
<dbReference type="GO" id="GO:0006351">
    <property type="term" value="P:DNA-templated transcription"/>
    <property type="evidence" value="ECO:0007669"/>
    <property type="project" value="InterPro"/>
</dbReference>
<dbReference type="GO" id="GO:0005634">
    <property type="term" value="C:nucleus"/>
    <property type="evidence" value="ECO:0007669"/>
    <property type="project" value="UniProtKB-SubCell"/>
</dbReference>
<name>A0A146FTC5_ASPKA</name>
<dbReference type="VEuPathDB" id="FungiDB:ASPFODRAFT_131200"/>
<dbReference type="GO" id="GO:0008270">
    <property type="term" value="F:zinc ion binding"/>
    <property type="evidence" value="ECO:0007669"/>
    <property type="project" value="InterPro"/>
</dbReference>